<accession>A1WPH9</accession>
<dbReference type="EMBL" id="CP000542">
    <property type="protein sequence ID" value="ABM59536.1"/>
    <property type="molecule type" value="Genomic_DNA"/>
</dbReference>
<keyword evidence="2" id="KW-0472">Membrane</keyword>
<keyword evidence="4" id="KW-1185">Reference proteome</keyword>
<reference evidence="4" key="1">
    <citation type="submission" date="2006-12" db="EMBL/GenBank/DDBJ databases">
        <title>Complete sequence of chromosome 1 of Verminephrobacter eiseniae EF01-2.</title>
        <authorList>
            <person name="Copeland A."/>
            <person name="Lucas S."/>
            <person name="Lapidus A."/>
            <person name="Barry K."/>
            <person name="Detter J.C."/>
            <person name="Glavina del Rio T."/>
            <person name="Dalin E."/>
            <person name="Tice H."/>
            <person name="Pitluck S."/>
            <person name="Chertkov O."/>
            <person name="Brettin T."/>
            <person name="Bruce D."/>
            <person name="Han C."/>
            <person name="Tapia R."/>
            <person name="Gilna P."/>
            <person name="Schmutz J."/>
            <person name="Larimer F."/>
            <person name="Land M."/>
            <person name="Hauser L."/>
            <person name="Kyrpides N."/>
            <person name="Kim E."/>
            <person name="Stahl D."/>
            <person name="Richardson P."/>
        </authorList>
    </citation>
    <scope>NUCLEOTIDE SEQUENCE [LARGE SCALE GENOMIC DNA]</scope>
    <source>
        <strain evidence="4">EF01-2</strain>
    </source>
</reference>
<dbReference type="RefSeq" id="WP_011811524.1">
    <property type="nucleotide sequence ID" value="NC_008786.1"/>
</dbReference>
<keyword evidence="2" id="KW-0812">Transmembrane</keyword>
<dbReference type="eggNOG" id="COG4966">
    <property type="taxonomic scope" value="Bacteria"/>
</dbReference>
<evidence type="ECO:0000313" key="4">
    <source>
        <dbReference type="Proteomes" id="UP000000374"/>
    </source>
</evidence>
<dbReference type="GO" id="GO:0043683">
    <property type="term" value="P:type IV pilus assembly"/>
    <property type="evidence" value="ECO:0007669"/>
    <property type="project" value="InterPro"/>
</dbReference>
<evidence type="ECO:0000256" key="1">
    <source>
        <dbReference type="SAM" id="MobiDB-lite"/>
    </source>
</evidence>
<dbReference type="OrthoDB" id="5496259at2"/>
<proteinExistence type="predicted"/>
<organism evidence="3 4">
    <name type="scientific">Verminephrobacter eiseniae (strain EF01-2)</name>
    <dbReference type="NCBI Taxonomy" id="391735"/>
    <lineage>
        <taxon>Bacteria</taxon>
        <taxon>Pseudomonadati</taxon>
        <taxon>Pseudomonadota</taxon>
        <taxon>Betaproteobacteria</taxon>
        <taxon>Burkholderiales</taxon>
        <taxon>Comamonadaceae</taxon>
        <taxon>Verminephrobacter</taxon>
    </lineage>
</organism>
<evidence type="ECO:0000313" key="3">
    <source>
        <dbReference type="EMBL" id="ABM59536.1"/>
    </source>
</evidence>
<feature type="transmembrane region" description="Helical" evidence="2">
    <location>
        <begin position="12"/>
        <end position="35"/>
    </location>
</feature>
<gene>
    <name evidence="3" type="ordered locus">Veis_3827</name>
</gene>
<name>A1WPH9_VEREI</name>
<dbReference type="GeneID" id="76462192"/>
<dbReference type="HOGENOM" id="CLU_723499_0_0_4"/>
<evidence type="ECO:0000256" key="2">
    <source>
        <dbReference type="SAM" id="Phobius"/>
    </source>
</evidence>
<dbReference type="AlphaFoldDB" id="A1WPH9"/>
<dbReference type="InterPro" id="IPR032092">
    <property type="entry name" value="PilW"/>
</dbReference>
<dbReference type="Proteomes" id="UP000000374">
    <property type="component" value="Chromosome"/>
</dbReference>
<feature type="region of interest" description="Disordered" evidence="1">
    <location>
        <begin position="171"/>
        <end position="225"/>
    </location>
</feature>
<keyword evidence="2" id="KW-1133">Transmembrane helix</keyword>
<dbReference type="STRING" id="391735.Veis_3827"/>
<protein>
    <recommendedName>
        <fullName evidence="5">Type IV pilus assembly protein PilW</fullName>
    </recommendedName>
</protein>
<dbReference type="KEGG" id="vei:Veis_3827"/>
<dbReference type="Pfam" id="PF16074">
    <property type="entry name" value="PilW"/>
    <property type="match status" value="1"/>
</dbReference>
<sequence length="382" mass="41176">MTKLIRAQQGLSIIELLVAMTVSMAVVIAAAYTYLSVRESQRAIDRTSSSRETGAFVMQMLGREIMMAGFYPATAATPRDLTAEISQKGMYDTYPPLPSDPSAPPDIRASDWPQGPAAFQTGIFGCDAAEFNVQNSICGTQSANAADTVVINYFTSDSRLMGGDASRRFDCTGRDVASPEDDPEFPGGGDSRNAIRKRNADAAGNLRRSGPDTLKPVKTNKAGPPQLPVFVSNRFTLKTTRVAFDQFQRDIMTKSLVCSGNGSAPPGNVGLETYQPIVAGLEDLQFAYGIHDGTGMKFFTATEISSNAPQRWQNVIAVRVCLLTRTLGGNTRLPGAAGTASAAGAASTYRDCHNEKRIQPAGDTITRYVEEFGLRNNMKQHY</sequence>
<evidence type="ECO:0008006" key="5">
    <source>
        <dbReference type="Google" id="ProtNLM"/>
    </source>
</evidence>